<reference evidence="2 3" key="1">
    <citation type="journal article" date="2014" name="Proc. Natl. Acad. Sci. U.S.A.">
        <title>Trajectory and genomic determinants of fungal-pathogen speciation and host adaptation.</title>
        <authorList>
            <person name="Hu X."/>
            <person name="Xiao G."/>
            <person name="Zheng P."/>
            <person name="Shang Y."/>
            <person name="Su Y."/>
            <person name="Zhang X."/>
            <person name="Liu X."/>
            <person name="Zhan S."/>
            <person name="St Leger R.J."/>
            <person name="Wang C."/>
        </authorList>
    </citation>
    <scope>NUCLEOTIDE SEQUENCE [LARGE SCALE GENOMIC DNA]</scope>
    <source>
        <strain evidence="2 3">ARSEF 977</strain>
    </source>
</reference>
<evidence type="ECO:0000313" key="2">
    <source>
        <dbReference type="EMBL" id="KID91362.1"/>
    </source>
</evidence>
<protein>
    <submittedName>
        <fullName evidence="2">Uncharacterized protein</fullName>
    </submittedName>
</protein>
<evidence type="ECO:0000313" key="3">
    <source>
        <dbReference type="Proteomes" id="UP000031192"/>
    </source>
</evidence>
<keyword evidence="3" id="KW-1185">Reference proteome</keyword>
<proteinExistence type="predicted"/>
<dbReference type="Proteomes" id="UP000031192">
    <property type="component" value="Unassembled WGS sequence"/>
</dbReference>
<gene>
    <name evidence="2" type="ORF">MGU_01332</name>
</gene>
<evidence type="ECO:0000256" key="1">
    <source>
        <dbReference type="SAM" id="SignalP"/>
    </source>
</evidence>
<organism evidence="2 3">
    <name type="scientific">Metarhizium guizhouense (strain ARSEF 977)</name>
    <dbReference type="NCBI Taxonomy" id="1276136"/>
    <lineage>
        <taxon>Eukaryota</taxon>
        <taxon>Fungi</taxon>
        <taxon>Dikarya</taxon>
        <taxon>Ascomycota</taxon>
        <taxon>Pezizomycotina</taxon>
        <taxon>Sordariomycetes</taxon>
        <taxon>Hypocreomycetidae</taxon>
        <taxon>Hypocreales</taxon>
        <taxon>Clavicipitaceae</taxon>
        <taxon>Metarhizium</taxon>
    </lineage>
</organism>
<comment type="caution">
    <text evidence="2">The sequence shown here is derived from an EMBL/GenBank/DDBJ whole genome shotgun (WGS) entry which is preliminary data.</text>
</comment>
<keyword evidence="1" id="KW-0732">Signal</keyword>
<dbReference type="EMBL" id="AZNH01000003">
    <property type="protein sequence ID" value="KID91362.1"/>
    <property type="molecule type" value="Genomic_DNA"/>
</dbReference>
<dbReference type="OrthoDB" id="10386865at2759"/>
<dbReference type="AlphaFoldDB" id="A0A0B4HGH4"/>
<sequence>MKTSIILPVLLNLALSSAARTLAPGEQTPETLLKDNAQIDINCELKDGALECATDRGSNPRKQNLLPLCEQIGGCVCSPLIGNKFGRKRFGGNDFSFTFVCRSS</sequence>
<accession>A0A0B4HGH4</accession>
<feature type="signal peptide" evidence="1">
    <location>
        <begin position="1"/>
        <end position="18"/>
    </location>
</feature>
<feature type="chain" id="PRO_5002092809" evidence="1">
    <location>
        <begin position="19"/>
        <end position="104"/>
    </location>
</feature>
<dbReference type="HOGENOM" id="CLU_2250726_0_0_1"/>
<name>A0A0B4HGH4_METGA</name>